<protein>
    <submittedName>
        <fullName evidence="1">Uncharacterized protein</fullName>
    </submittedName>
</protein>
<organism evidence="1">
    <name type="scientific">Panicum hallii</name>
    <dbReference type="NCBI Taxonomy" id="206008"/>
    <lineage>
        <taxon>Eukaryota</taxon>
        <taxon>Viridiplantae</taxon>
        <taxon>Streptophyta</taxon>
        <taxon>Embryophyta</taxon>
        <taxon>Tracheophyta</taxon>
        <taxon>Spermatophyta</taxon>
        <taxon>Magnoliopsida</taxon>
        <taxon>Liliopsida</taxon>
        <taxon>Poales</taxon>
        <taxon>Poaceae</taxon>
        <taxon>PACMAD clade</taxon>
        <taxon>Panicoideae</taxon>
        <taxon>Panicodae</taxon>
        <taxon>Paniceae</taxon>
        <taxon>Panicinae</taxon>
        <taxon>Panicum</taxon>
        <taxon>Panicum sect. Panicum</taxon>
    </lineage>
</organism>
<sequence>MEGVFIKLTNITAPNSPTHKRCSLVDKNMHNACIVCMCVVRCASVHFHS</sequence>
<proteinExistence type="predicted"/>
<name>A0A2T8IKH3_9POAL</name>
<dbReference type="Gramene" id="PVH38171">
    <property type="protein sequence ID" value="PVH38171"/>
    <property type="gene ID" value="PAHAL_5G193400"/>
</dbReference>
<evidence type="ECO:0000313" key="1">
    <source>
        <dbReference type="EMBL" id="PVH38171.1"/>
    </source>
</evidence>
<dbReference type="Proteomes" id="UP000243499">
    <property type="component" value="Chromosome 5"/>
</dbReference>
<gene>
    <name evidence="1" type="ORF">PAHAL_5G193400</name>
</gene>
<dbReference type="EMBL" id="CM008050">
    <property type="protein sequence ID" value="PVH38171.1"/>
    <property type="molecule type" value="Genomic_DNA"/>
</dbReference>
<reference evidence="1" key="1">
    <citation type="submission" date="2018-04" db="EMBL/GenBank/DDBJ databases">
        <title>WGS assembly of Panicum hallii.</title>
        <authorList>
            <person name="Lovell J."/>
            <person name="Jenkins J."/>
            <person name="Lowry D."/>
            <person name="Mamidi S."/>
            <person name="Sreedasyam A."/>
            <person name="Weng X."/>
            <person name="Barry K."/>
            <person name="Bonette J."/>
            <person name="Campitelli B."/>
            <person name="Daum C."/>
            <person name="Gordon S."/>
            <person name="Gould B."/>
            <person name="Lipzen A."/>
            <person name="Macqueen A."/>
            <person name="Palacio-Mejia J."/>
            <person name="Plott C."/>
            <person name="Shakirov E."/>
            <person name="Shu S."/>
            <person name="Yoshinaga Y."/>
            <person name="Zane M."/>
            <person name="Rokhsar D."/>
            <person name="Grimwood J."/>
            <person name="Schmutz J."/>
            <person name="Juenger T."/>
        </authorList>
    </citation>
    <scope>NUCLEOTIDE SEQUENCE [LARGE SCALE GENOMIC DNA]</scope>
    <source>
        <strain evidence="1">FIL2</strain>
    </source>
</reference>
<accession>A0A2T8IKH3</accession>
<dbReference type="AlphaFoldDB" id="A0A2T8IKH3"/>